<dbReference type="Pfam" id="PF00075">
    <property type="entry name" value="RNase_H"/>
    <property type="match status" value="1"/>
</dbReference>
<evidence type="ECO:0000313" key="2">
    <source>
        <dbReference type="EnsemblMetazoa" id="XP_028514605.1"/>
    </source>
</evidence>
<dbReference type="OrthoDB" id="6140595at2759"/>
<dbReference type="RefSeq" id="XP_028514605.1">
    <property type="nucleotide sequence ID" value="XM_028658804.1"/>
</dbReference>
<dbReference type="GO" id="GO:0003676">
    <property type="term" value="F:nucleic acid binding"/>
    <property type="evidence" value="ECO:0007669"/>
    <property type="project" value="InterPro"/>
</dbReference>
<dbReference type="Gene3D" id="3.30.420.10">
    <property type="entry name" value="Ribonuclease H-like superfamily/Ribonuclease H"/>
    <property type="match status" value="1"/>
</dbReference>
<protein>
    <recommendedName>
        <fullName evidence="1">RNase H type-1 domain-containing protein</fullName>
    </recommendedName>
</protein>
<evidence type="ECO:0000259" key="1">
    <source>
        <dbReference type="PROSITE" id="PS50879"/>
    </source>
</evidence>
<dbReference type="KEGG" id="epa:110238129"/>
<dbReference type="InterPro" id="IPR012337">
    <property type="entry name" value="RNaseH-like_sf"/>
</dbReference>
<sequence length="421" mass="47645">MYLGVVIDSRLSMIGHISNNIRKAKKALIVIRYAACQNITLNSLVSLVRSTVLSRLEYGLHVCCPISDNQFKRMDMLLNQALRVISGAAQKTSGEALKYYLGFYSIKQLYNLKAGKELVRAATTQSHPLFDVLRETASHTDVRLKIVKPWSSVAMNIIENIVPINLISSNIWVPYNDKRLAIDIVGSREWRDRNPIINQAEVEQYIESVNVNIIIATDGSVREDVTAWAGLVWKNNRCIYKWCAGKHGRTSSFRAEMEGVEDALFWMSNNTSVQDTTLLLTDSKSLVAQLQSGMVKNTWLKLLRKIKSSIRIAYIPGHAGITYNEAADHLAGMAEPFGHITFYQQDITNRLKENLNNDNAPKKTWWSFQRMKERAIKFGDGGRKTTRLSNTKAETQEIMGLITKNTLTNILKKGWPESYIS</sequence>
<dbReference type="GO" id="GO:0004523">
    <property type="term" value="F:RNA-DNA hybrid ribonuclease activity"/>
    <property type="evidence" value="ECO:0007669"/>
    <property type="project" value="InterPro"/>
</dbReference>
<dbReference type="OMA" id="RAITWIF"/>
<dbReference type="InterPro" id="IPR036397">
    <property type="entry name" value="RNaseH_sf"/>
</dbReference>
<organism evidence="2 3">
    <name type="scientific">Exaiptasia diaphana</name>
    <name type="common">Tropical sea anemone</name>
    <name type="synonym">Aiptasia pulchella</name>
    <dbReference type="NCBI Taxonomy" id="2652724"/>
    <lineage>
        <taxon>Eukaryota</taxon>
        <taxon>Metazoa</taxon>
        <taxon>Cnidaria</taxon>
        <taxon>Anthozoa</taxon>
        <taxon>Hexacorallia</taxon>
        <taxon>Actiniaria</taxon>
        <taxon>Aiptasiidae</taxon>
        <taxon>Exaiptasia</taxon>
    </lineage>
</organism>
<reference evidence="2" key="1">
    <citation type="submission" date="2022-11" db="UniProtKB">
        <authorList>
            <consortium name="EnsemblMetazoa"/>
        </authorList>
    </citation>
    <scope>IDENTIFICATION</scope>
</reference>
<dbReference type="PROSITE" id="PS50879">
    <property type="entry name" value="RNASE_H_1"/>
    <property type="match status" value="1"/>
</dbReference>
<dbReference type="AlphaFoldDB" id="A0A913YGX1"/>
<dbReference type="GeneID" id="110238129"/>
<dbReference type="CDD" id="cd09276">
    <property type="entry name" value="Rnase_HI_RT_non_LTR"/>
    <property type="match status" value="1"/>
</dbReference>
<dbReference type="SUPFAM" id="SSF53098">
    <property type="entry name" value="Ribonuclease H-like"/>
    <property type="match status" value="1"/>
</dbReference>
<name>A0A913YGX1_EXADI</name>
<evidence type="ECO:0000313" key="3">
    <source>
        <dbReference type="Proteomes" id="UP000887567"/>
    </source>
</evidence>
<proteinExistence type="predicted"/>
<dbReference type="EnsemblMetazoa" id="XM_028658804.1">
    <property type="protein sequence ID" value="XP_028514605.1"/>
    <property type="gene ID" value="LOC110238129"/>
</dbReference>
<feature type="domain" description="RNase H type-1" evidence="1">
    <location>
        <begin position="209"/>
        <end position="336"/>
    </location>
</feature>
<accession>A0A913YGX1</accession>
<keyword evidence="3" id="KW-1185">Reference proteome</keyword>
<dbReference type="InterPro" id="IPR002156">
    <property type="entry name" value="RNaseH_domain"/>
</dbReference>
<dbReference type="Proteomes" id="UP000887567">
    <property type="component" value="Unplaced"/>
</dbReference>